<dbReference type="SUPFAM" id="SSF64307">
    <property type="entry name" value="SirA-like"/>
    <property type="match status" value="1"/>
</dbReference>
<dbReference type="InterPro" id="IPR001455">
    <property type="entry name" value="TusA-like"/>
</dbReference>
<dbReference type="PANTHER" id="PTHR33279:SF6">
    <property type="entry name" value="SULFUR CARRIER PROTEIN YEDF-RELATED"/>
    <property type="match status" value="1"/>
</dbReference>
<comment type="caution">
    <text evidence="3">The sequence shown here is derived from an EMBL/GenBank/DDBJ whole genome shotgun (WGS) entry which is preliminary data.</text>
</comment>
<comment type="similarity">
    <text evidence="1">Belongs to the sulfur carrier protein TusA family.</text>
</comment>
<dbReference type="EMBL" id="JAHJDP010000018">
    <property type="protein sequence ID" value="MBU2689815.1"/>
    <property type="molecule type" value="Genomic_DNA"/>
</dbReference>
<organism evidence="3 4">
    <name type="scientific">Eiseniibacteriota bacterium</name>
    <dbReference type="NCBI Taxonomy" id="2212470"/>
    <lineage>
        <taxon>Bacteria</taxon>
        <taxon>Candidatus Eiseniibacteriota</taxon>
    </lineage>
</organism>
<dbReference type="PANTHER" id="PTHR33279">
    <property type="entry name" value="SULFUR CARRIER PROTEIN YEDF-RELATED"/>
    <property type="match status" value="1"/>
</dbReference>
<dbReference type="CDD" id="cd00291">
    <property type="entry name" value="SirA_YedF_YeeD"/>
    <property type="match status" value="1"/>
</dbReference>
<sequence>MATEMLNCFGMKCPQPVLKMAIVSRKLAPGTVLEISADCPEFPVDIKKWCEKQGKVLIACNALGGGQFKAQVQF</sequence>
<accession>A0A948W5A7</accession>
<dbReference type="InterPro" id="IPR036868">
    <property type="entry name" value="TusA-like_sf"/>
</dbReference>
<feature type="domain" description="UPF0033" evidence="2">
    <location>
        <begin position="6"/>
        <end position="30"/>
    </location>
</feature>
<reference evidence="3" key="1">
    <citation type="submission" date="2021-05" db="EMBL/GenBank/DDBJ databases">
        <title>Energy efficiency and biological interactions define the core microbiome of deep oligotrophic groundwater.</title>
        <authorList>
            <person name="Mehrshad M."/>
            <person name="Lopez-Fernandez M."/>
            <person name="Bell E."/>
            <person name="Bernier-Latmani R."/>
            <person name="Bertilsson S."/>
            <person name="Dopson M."/>
        </authorList>
    </citation>
    <scope>NUCLEOTIDE SEQUENCE</scope>
    <source>
        <strain evidence="3">Modern_marine.mb.64</strain>
    </source>
</reference>
<protein>
    <submittedName>
        <fullName evidence="3">Sulfurtransferase TusA family protein</fullName>
    </submittedName>
</protein>
<gene>
    <name evidence="3" type="ORF">KJ970_02730</name>
</gene>
<evidence type="ECO:0000313" key="4">
    <source>
        <dbReference type="Proteomes" id="UP000777784"/>
    </source>
</evidence>
<evidence type="ECO:0000259" key="2">
    <source>
        <dbReference type="PROSITE" id="PS01148"/>
    </source>
</evidence>
<dbReference type="PROSITE" id="PS01148">
    <property type="entry name" value="UPF0033"/>
    <property type="match status" value="1"/>
</dbReference>
<dbReference type="AlphaFoldDB" id="A0A948W5A7"/>
<dbReference type="Pfam" id="PF01206">
    <property type="entry name" value="TusA"/>
    <property type="match status" value="1"/>
</dbReference>
<evidence type="ECO:0000313" key="3">
    <source>
        <dbReference type="EMBL" id="MBU2689815.1"/>
    </source>
</evidence>
<dbReference type="Proteomes" id="UP000777784">
    <property type="component" value="Unassembled WGS sequence"/>
</dbReference>
<name>A0A948W5A7_UNCEI</name>
<dbReference type="Gene3D" id="3.30.110.40">
    <property type="entry name" value="TusA-like domain"/>
    <property type="match status" value="1"/>
</dbReference>
<proteinExistence type="inferred from homology"/>
<evidence type="ECO:0000256" key="1">
    <source>
        <dbReference type="ARBA" id="ARBA00008984"/>
    </source>
</evidence>